<keyword evidence="6 9" id="KW-1133">Transmembrane helix</keyword>
<name>A0A2P2ECH5_9PROT</name>
<feature type="domain" description="Tripartite ATP-independent periplasmic transporters DctQ component" evidence="10">
    <location>
        <begin position="32"/>
        <end position="158"/>
    </location>
</feature>
<feature type="transmembrane region" description="Helical" evidence="9">
    <location>
        <begin position="20"/>
        <end position="41"/>
    </location>
</feature>
<evidence type="ECO:0000256" key="9">
    <source>
        <dbReference type="RuleBase" id="RU369079"/>
    </source>
</evidence>
<gene>
    <name evidence="11" type="ORF">PbB2_02457</name>
</gene>
<evidence type="ECO:0000256" key="3">
    <source>
        <dbReference type="ARBA" id="ARBA00022475"/>
    </source>
</evidence>
<evidence type="ECO:0000313" key="11">
    <source>
        <dbReference type="EMBL" id="GBF58769.1"/>
    </source>
</evidence>
<keyword evidence="5 9" id="KW-0812">Transmembrane</keyword>
<comment type="subunit">
    <text evidence="9">The complex comprises the extracytoplasmic solute receptor protein and the two transmembrane proteins.</text>
</comment>
<feature type="transmembrane region" description="Helical" evidence="9">
    <location>
        <begin position="136"/>
        <end position="153"/>
    </location>
</feature>
<dbReference type="PANTHER" id="PTHR35011:SF11">
    <property type="entry name" value="TRAP TRANSPORTER SMALL PERMEASE PROTEIN"/>
    <property type="match status" value="1"/>
</dbReference>
<evidence type="ECO:0000256" key="7">
    <source>
        <dbReference type="ARBA" id="ARBA00023136"/>
    </source>
</evidence>
<organism evidence="11 12">
    <name type="scientific">Candidatus Phycosocius bacilliformis</name>
    <dbReference type="NCBI Taxonomy" id="1445552"/>
    <lineage>
        <taxon>Bacteria</taxon>
        <taxon>Pseudomonadati</taxon>
        <taxon>Pseudomonadota</taxon>
        <taxon>Alphaproteobacteria</taxon>
        <taxon>Caulobacterales</taxon>
        <taxon>Caulobacterales incertae sedis</taxon>
        <taxon>Candidatus Phycosocius</taxon>
    </lineage>
</organism>
<keyword evidence="2 9" id="KW-0813">Transport</keyword>
<keyword evidence="3" id="KW-1003">Cell membrane</keyword>
<evidence type="ECO:0000313" key="12">
    <source>
        <dbReference type="Proteomes" id="UP000245086"/>
    </source>
</evidence>
<dbReference type="EMBL" id="BFBR01000007">
    <property type="protein sequence ID" value="GBF58769.1"/>
    <property type="molecule type" value="Genomic_DNA"/>
</dbReference>
<dbReference type="InterPro" id="IPR055348">
    <property type="entry name" value="DctQ"/>
</dbReference>
<protein>
    <recommendedName>
        <fullName evidence="9">TRAP transporter small permease protein</fullName>
    </recommendedName>
</protein>
<dbReference type="PANTHER" id="PTHR35011">
    <property type="entry name" value="2,3-DIKETO-L-GULONATE TRAP TRANSPORTER SMALL PERMEASE PROTEIN YIAM"/>
    <property type="match status" value="1"/>
</dbReference>
<feature type="transmembrane region" description="Helical" evidence="9">
    <location>
        <begin position="56"/>
        <end position="74"/>
    </location>
</feature>
<evidence type="ECO:0000256" key="4">
    <source>
        <dbReference type="ARBA" id="ARBA00022519"/>
    </source>
</evidence>
<comment type="caution">
    <text evidence="11">The sequence shown here is derived from an EMBL/GenBank/DDBJ whole genome shotgun (WGS) entry which is preliminary data.</text>
</comment>
<feature type="transmembrane region" description="Helical" evidence="9">
    <location>
        <begin position="95"/>
        <end position="116"/>
    </location>
</feature>
<dbReference type="InterPro" id="IPR007387">
    <property type="entry name" value="TRAP_DctQ"/>
</dbReference>
<dbReference type="Proteomes" id="UP000245086">
    <property type="component" value="Unassembled WGS sequence"/>
</dbReference>
<comment type="similarity">
    <text evidence="8 9">Belongs to the TRAP transporter small permease family.</text>
</comment>
<dbReference type="Pfam" id="PF04290">
    <property type="entry name" value="DctQ"/>
    <property type="match status" value="1"/>
</dbReference>
<dbReference type="GO" id="GO:0005886">
    <property type="term" value="C:plasma membrane"/>
    <property type="evidence" value="ECO:0007669"/>
    <property type="project" value="UniProtKB-SubCell"/>
</dbReference>
<keyword evidence="4 9" id="KW-0997">Cell inner membrane</keyword>
<proteinExistence type="inferred from homology"/>
<dbReference type="RefSeq" id="WP_192576320.1">
    <property type="nucleotide sequence ID" value="NZ_BFBR01000007.1"/>
</dbReference>
<evidence type="ECO:0000256" key="5">
    <source>
        <dbReference type="ARBA" id="ARBA00022692"/>
    </source>
</evidence>
<evidence type="ECO:0000256" key="6">
    <source>
        <dbReference type="ARBA" id="ARBA00022989"/>
    </source>
</evidence>
<dbReference type="GO" id="GO:0015740">
    <property type="term" value="P:C4-dicarboxylate transport"/>
    <property type="evidence" value="ECO:0007669"/>
    <property type="project" value="TreeGrafter"/>
</dbReference>
<evidence type="ECO:0000256" key="2">
    <source>
        <dbReference type="ARBA" id="ARBA00022448"/>
    </source>
</evidence>
<evidence type="ECO:0000256" key="8">
    <source>
        <dbReference type="ARBA" id="ARBA00038436"/>
    </source>
</evidence>
<accession>A0A2P2ECH5</accession>
<dbReference type="GO" id="GO:0022857">
    <property type="term" value="F:transmembrane transporter activity"/>
    <property type="evidence" value="ECO:0007669"/>
    <property type="project" value="UniProtKB-UniRule"/>
</dbReference>
<evidence type="ECO:0000259" key="10">
    <source>
        <dbReference type="Pfam" id="PF04290"/>
    </source>
</evidence>
<keyword evidence="12" id="KW-1185">Reference proteome</keyword>
<sequence>MTEDDTPLSTPSFLDRLADLCRAVAMTGLVIITLVQAWQVFARYVLNNSPGWTEPVSVFFMGMTVMMAAAVGVRDGTHFSFSNILDAMPAGLGGLVRRLLLALTLLVALLLAYWGVMLAADNWTVQMAGAPLPAGLRYVPFAVGASIMAIFALERLLARQSSGEG</sequence>
<keyword evidence="7 9" id="KW-0472">Membrane</keyword>
<reference evidence="11 12" key="1">
    <citation type="journal article" date="2018" name="Genome Announc.">
        <title>Draft Genome Sequence of "Candidatus Phycosocius bacilliformis," an Alphaproteobacterial Ectosymbiont of the Hydrocarbon-Producing Green Alga Botryococcus braunii.</title>
        <authorList>
            <person name="Tanabe Y."/>
            <person name="Yamaguchi H."/>
            <person name="Watanabe M.M."/>
        </authorList>
    </citation>
    <scope>NUCLEOTIDE SEQUENCE [LARGE SCALE GENOMIC DNA]</scope>
    <source>
        <strain evidence="11 12">BOTRYCO-2</strain>
    </source>
</reference>
<comment type="function">
    <text evidence="9">Part of the tripartite ATP-independent periplasmic (TRAP) transport system.</text>
</comment>
<dbReference type="AlphaFoldDB" id="A0A2P2ECH5"/>
<comment type="subcellular location">
    <subcellularLocation>
        <location evidence="1 9">Cell inner membrane</location>
        <topology evidence="1 9">Multi-pass membrane protein</topology>
    </subcellularLocation>
</comment>
<evidence type="ECO:0000256" key="1">
    <source>
        <dbReference type="ARBA" id="ARBA00004429"/>
    </source>
</evidence>